<keyword evidence="2 4" id="KW-0863">Zinc-finger</keyword>
<dbReference type="InterPro" id="IPR027370">
    <property type="entry name" value="Znf-RING_euk"/>
</dbReference>
<dbReference type="InterPro" id="IPR013083">
    <property type="entry name" value="Znf_RING/FYVE/PHD"/>
</dbReference>
<dbReference type="PROSITE" id="PS00518">
    <property type="entry name" value="ZF_RING_1"/>
    <property type="match status" value="1"/>
</dbReference>
<dbReference type="InterPro" id="IPR052667">
    <property type="entry name" value="E3_ubiquitin-ligase_RING"/>
</dbReference>
<organism evidence="9">
    <name type="scientific">Caenorhabditis brenneri</name>
    <name type="common">Nematode worm</name>
    <dbReference type="NCBI Taxonomy" id="135651"/>
    <lineage>
        <taxon>Eukaryota</taxon>
        <taxon>Metazoa</taxon>
        <taxon>Ecdysozoa</taxon>
        <taxon>Nematoda</taxon>
        <taxon>Chromadorea</taxon>
        <taxon>Rhabditida</taxon>
        <taxon>Rhabditina</taxon>
        <taxon>Rhabditomorpha</taxon>
        <taxon>Rhabditoidea</taxon>
        <taxon>Rhabditidae</taxon>
        <taxon>Peloderinae</taxon>
        <taxon>Caenorhabditis</taxon>
    </lineage>
</organism>
<dbReference type="Gene3D" id="3.30.40.10">
    <property type="entry name" value="Zinc/RING finger domain, C3HC4 (zinc finger)"/>
    <property type="match status" value="1"/>
</dbReference>
<sequence length="327" mass="37144">MVIPHGNCLVILLFCSIFLFQVWKFVHHEEWMKLVGTISLFIMTSMLYIVKNCLNTPSIEQTPNVAIGENRSNSLSATNTGNGPNIPNSSSGPNSGNEPNIFHIPTCIENQNVEQVNRAQPVALNAVKLLAHVKVPKHNPMECHICKELYGNKHKKEPDIIPKVLKCGHTVCSNCITRFGQISQLLKCLKCPFCIKWLSYCDTIENIPINAAIVNVVEKRQRKKWIYWITRRDLTKLLPKCKTCNKVFTPFDGDRGPWANLKCGHTTCECCLKSVFGNGTGVIKCSDLECTHVYIFNSRNAKWDSHIQGYEWKEEFNKNFAILEILH</sequence>
<accession>G0NKX2</accession>
<dbReference type="Pfam" id="PF13445">
    <property type="entry name" value="zf-RING_UBOX"/>
    <property type="match status" value="1"/>
</dbReference>
<feature type="domain" description="RING-type" evidence="7">
    <location>
        <begin position="143"/>
        <end position="194"/>
    </location>
</feature>
<dbReference type="SMART" id="SM00184">
    <property type="entry name" value="RING"/>
    <property type="match status" value="2"/>
</dbReference>
<evidence type="ECO:0000256" key="1">
    <source>
        <dbReference type="ARBA" id="ARBA00022723"/>
    </source>
</evidence>
<keyword evidence="6" id="KW-0812">Transmembrane</keyword>
<keyword evidence="3" id="KW-0862">Zinc</keyword>
<keyword evidence="6" id="KW-0472">Membrane</keyword>
<feature type="compositionally biased region" description="Low complexity" evidence="5">
    <location>
        <begin position="79"/>
        <end position="95"/>
    </location>
</feature>
<dbReference type="PROSITE" id="PS50089">
    <property type="entry name" value="ZF_RING_2"/>
    <property type="match status" value="1"/>
</dbReference>
<evidence type="ECO:0000256" key="4">
    <source>
        <dbReference type="PROSITE-ProRule" id="PRU00175"/>
    </source>
</evidence>
<protein>
    <recommendedName>
        <fullName evidence="7">RING-type domain-containing protein</fullName>
    </recommendedName>
</protein>
<evidence type="ECO:0000256" key="2">
    <source>
        <dbReference type="ARBA" id="ARBA00022771"/>
    </source>
</evidence>
<reference evidence="9" key="1">
    <citation type="submission" date="2011-07" db="EMBL/GenBank/DDBJ databases">
        <authorList>
            <consortium name="Caenorhabditis brenneri Sequencing and Analysis Consortium"/>
            <person name="Wilson R.K."/>
        </authorList>
    </citation>
    <scope>NUCLEOTIDE SEQUENCE [LARGE SCALE GENOMIC DNA]</scope>
    <source>
        <strain evidence="9">PB2801</strain>
    </source>
</reference>
<evidence type="ECO:0000313" key="8">
    <source>
        <dbReference type="EMBL" id="EGT33087.1"/>
    </source>
</evidence>
<dbReference type="HOGENOM" id="CLU_850541_0_0_1"/>
<dbReference type="AlphaFoldDB" id="G0NKX2"/>
<gene>
    <name evidence="8" type="ORF">CAEBREN_00606</name>
</gene>
<keyword evidence="6" id="KW-1133">Transmembrane helix</keyword>
<dbReference type="EMBL" id="GL379902">
    <property type="protein sequence ID" value="EGT33087.1"/>
    <property type="molecule type" value="Genomic_DNA"/>
</dbReference>
<evidence type="ECO:0000256" key="6">
    <source>
        <dbReference type="SAM" id="Phobius"/>
    </source>
</evidence>
<dbReference type="Proteomes" id="UP000008068">
    <property type="component" value="Unassembled WGS sequence"/>
</dbReference>
<dbReference type="GO" id="GO:0008270">
    <property type="term" value="F:zinc ion binding"/>
    <property type="evidence" value="ECO:0007669"/>
    <property type="project" value="UniProtKB-KW"/>
</dbReference>
<name>G0NKX2_CAEBE</name>
<evidence type="ECO:0000313" key="9">
    <source>
        <dbReference type="Proteomes" id="UP000008068"/>
    </source>
</evidence>
<keyword evidence="9" id="KW-1185">Reference proteome</keyword>
<dbReference type="PANTHER" id="PTHR47156:SF10">
    <property type="entry name" value="E3 UBIQUITIN-PROTEIN LIGASE TRIM-21-RELATED"/>
    <property type="match status" value="1"/>
</dbReference>
<dbReference type="STRING" id="135651.G0NKX2"/>
<evidence type="ECO:0000259" key="7">
    <source>
        <dbReference type="PROSITE" id="PS50089"/>
    </source>
</evidence>
<dbReference type="InterPro" id="IPR001841">
    <property type="entry name" value="Znf_RING"/>
</dbReference>
<dbReference type="OrthoDB" id="5808232at2759"/>
<dbReference type="InterPro" id="IPR017907">
    <property type="entry name" value="Znf_RING_CS"/>
</dbReference>
<evidence type="ECO:0000256" key="5">
    <source>
        <dbReference type="SAM" id="MobiDB-lite"/>
    </source>
</evidence>
<keyword evidence="1" id="KW-0479">Metal-binding</keyword>
<evidence type="ECO:0000256" key="3">
    <source>
        <dbReference type="ARBA" id="ARBA00022833"/>
    </source>
</evidence>
<dbReference type="SUPFAM" id="SSF57850">
    <property type="entry name" value="RING/U-box"/>
    <property type="match status" value="1"/>
</dbReference>
<dbReference type="PANTHER" id="PTHR47156">
    <property type="entry name" value="PROTEIN CBG20824"/>
    <property type="match status" value="1"/>
</dbReference>
<dbReference type="InParanoid" id="G0NKX2"/>
<feature type="transmembrane region" description="Helical" evidence="6">
    <location>
        <begin position="7"/>
        <end position="25"/>
    </location>
</feature>
<feature type="region of interest" description="Disordered" evidence="5">
    <location>
        <begin position="70"/>
        <end position="95"/>
    </location>
</feature>
<dbReference type="eggNOG" id="KOG4185">
    <property type="taxonomic scope" value="Eukaryota"/>
</dbReference>
<proteinExistence type="predicted"/>